<feature type="compositionally biased region" description="Low complexity" evidence="1">
    <location>
        <begin position="13"/>
        <end position="27"/>
    </location>
</feature>
<protein>
    <submittedName>
        <fullName evidence="2">Uncharacterized protein</fullName>
    </submittedName>
</protein>
<evidence type="ECO:0000313" key="3">
    <source>
        <dbReference type="Proteomes" id="UP001234880"/>
    </source>
</evidence>
<feature type="region of interest" description="Disordered" evidence="1">
    <location>
        <begin position="10"/>
        <end position="36"/>
    </location>
</feature>
<name>A0ABT9KHL0_9ACTN</name>
<proteinExistence type="predicted"/>
<reference evidence="2 3" key="1">
    <citation type="submission" date="2023-07" db="EMBL/GenBank/DDBJ databases">
        <title>Sequencing the genomes of 1000 actinobacteria strains.</title>
        <authorList>
            <person name="Klenk H.-P."/>
        </authorList>
    </citation>
    <scope>NUCLEOTIDE SEQUENCE [LARGE SCALE GENOMIC DNA]</scope>
    <source>
        <strain evidence="2 3">DSM 41600</strain>
    </source>
</reference>
<keyword evidence="3" id="KW-1185">Reference proteome</keyword>
<dbReference type="Proteomes" id="UP001234880">
    <property type="component" value="Unassembled WGS sequence"/>
</dbReference>
<sequence>MVERVVQQVGGRASSISATAANAAVPSPDSAAARASGDHDLVAADTLGECWAPAFSSSP</sequence>
<gene>
    <name evidence="2" type="ORF">JOF35_000171</name>
</gene>
<evidence type="ECO:0000313" key="2">
    <source>
        <dbReference type="EMBL" id="MDP9607894.1"/>
    </source>
</evidence>
<dbReference type="EMBL" id="JAURUE010000001">
    <property type="protein sequence ID" value="MDP9607894.1"/>
    <property type="molecule type" value="Genomic_DNA"/>
</dbReference>
<comment type="caution">
    <text evidence="2">The sequence shown here is derived from an EMBL/GenBank/DDBJ whole genome shotgun (WGS) entry which is preliminary data.</text>
</comment>
<dbReference type="RefSeq" id="WP_307109912.1">
    <property type="nucleotide sequence ID" value="NZ_JAURUE010000001.1"/>
</dbReference>
<evidence type="ECO:0000256" key="1">
    <source>
        <dbReference type="SAM" id="MobiDB-lite"/>
    </source>
</evidence>
<organism evidence="2 3">
    <name type="scientific">Streptomyces demainii</name>
    <dbReference type="NCBI Taxonomy" id="588122"/>
    <lineage>
        <taxon>Bacteria</taxon>
        <taxon>Bacillati</taxon>
        <taxon>Actinomycetota</taxon>
        <taxon>Actinomycetes</taxon>
        <taxon>Kitasatosporales</taxon>
        <taxon>Streptomycetaceae</taxon>
        <taxon>Streptomyces</taxon>
    </lineage>
</organism>
<accession>A0ABT9KHL0</accession>